<evidence type="ECO:0000313" key="2">
    <source>
        <dbReference type="EMBL" id="MFC4632809.1"/>
    </source>
</evidence>
<keyword evidence="3" id="KW-1185">Reference proteome</keyword>
<reference evidence="3" key="1">
    <citation type="journal article" date="2019" name="Int. J. Syst. Evol. Microbiol.">
        <title>The Global Catalogue of Microorganisms (GCM) 10K type strain sequencing project: providing services to taxonomists for standard genome sequencing and annotation.</title>
        <authorList>
            <consortium name="The Broad Institute Genomics Platform"/>
            <consortium name="The Broad Institute Genome Sequencing Center for Infectious Disease"/>
            <person name="Wu L."/>
            <person name="Ma J."/>
        </authorList>
    </citation>
    <scope>NUCLEOTIDE SEQUENCE [LARGE SCALE GENOMIC DNA]</scope>
    <source>
        <strain evidence="3">YJ-61-S</strain>
    </source>
</reference>
<feature type="domain" description="Zona occludens toxin N-terminal" evidence="1">
    <location>
        <begin position="24"/>
        <end position="168"/>
    </location>
</feature>
<dbReference type="InterPro" id="IPR027417">
    <property type="entry name" value="P-loop_NTPase"/>
</dbReference>
<sequence length="308" mass="35981">MSEHYNRGRKSISYLKEDLERQPMILLVCGETGVGKTYRNKQEIKRYMMDHLAIGKKGRKVLAFDTNDDDYPQFRTVSPNHLKALTKVTSRRIRPFNPDGSPMDNDEKKEVITKIMKHFKNGLVVLDDIDHYMTGAKGQSMIGALCTVRHKGIDIVLTHQSVAKITTSEWQNCTWLRLHHQVDDVTRYRERIPKYQMVRIGQLIVDEQYELCSNAFAMGKITEQEYKIQKSFFVYINMREQRIRGCSRAAFIRACKKFIDQEESRKVKMLLNEEDFDGNNIYKTKNDAIVKLISDKLRYHEDGMVGPM</sequence>
<dbReference type="Proteomes" id="UP001596043">
    <property type="component" value="Unassembled WGS sequence"/>
</dbReference>
<protein>
    <submittedName>
        <fullName evidence="2">Zonular occludens toxin domain-containing protein</fullName>
    </submittedName>
</protein>
<accession>A0ABV9HU33</accession>
<proteinExistence type="predicted"/>
<dbReference type="Gene3D" id="3.40.50.300">
    <property type="entry name" value="P-loop containing nucleotide triphosphate hydrolases"/>
    <property type="match status" value="1"/>
</dbReference>
<dbReference type="RefSeq" id="WP_379976987.1">
    <property type="nucleotide sequence ID" value="NZ_JBHSFV010000001.1"/>
</dbReference>
<organism evidence="2 3">
    <name type="scientific">Dokdonia ponticola</name>
    <dbReference type="NCBI Taxonomy" id="2041041"/>
    <lineage>
        <taxon>Bacteria</taxon>
        <taxon>Pseudomonadati</taxon>
        <taxon>Bacteroidota</taxon>
        <taxon>Flavobacteriia</taxon>
        <taxon>Flavobacteriales</taxon>
        <taxon>Flavobacteriaceae</taxon>
        <taxon>Dokdonia</taxon>
    </lineage>
</organism>
<dbReference type="EMBL" id="JBHSFV010000001">
    <property type="protein sequence ID" value="MFC4632809.1"/>
    <property type="molecule type" value="Genomic_DNA"/>
</dbReference>
<name>A0ABV9HU33_9FLAO</name>
<gene>
    <name evidence="2" type="ORF">ACFO3O_02760</name>
</gene>
<evidence type="ECO:0000259" key="1">
    <source>
        <dbReference type="Pfam" id="PF05707"/>
    </source>
</evidence>
<comment type="caution">
    <text evidence="2">The sequence shown here is derived from an EMBL/GenBank/DDBJ whole genome shotgun (WGS) entry which is preliminary data.</text>
</comment>
<dbReference type="Pfam" id="PF05707">
    <property type="entry name" value="Zot"/>
    <property type="match status" value="1"/>
</dbReference>
<evidence type="ECO:0000313" key="3">
    <source>
        <dbReference type="Proteomes" id="UP001596043"/>
    </source>
</evidence>
<dbReference type="SUPFAM" id="SSF52540">
    <property type="entry name" value="P-loop containing nucleoside triphosphate hydrolases"/>
    <property type="match status" value="1"/>
</dbReference>
<dbReference type="InterPro" id="IPR008900">
    <property type="entry name" value="Zot_N"/>
</dbReference>